<dbReference type="RefSeq" id="WP_165835568.1">
    <property type="nucleotide sequence ID" value="NZ_QKMR01000016.1"/>
</dbReference>
<keyword evidence="3" id="KW-0004">4Fe-4S</keyword>
<dbReference type="InterPro" id="IPR058240">
    <property type="entry name" value="rSAM_sf"/>
</dbReference>
<dbReference type="EMBL" id="QKMR01000016">
    <property type="protein sequence ID" value="PYG86885.1"/>
    <property type="molecule type" value="Genomic_DNA"/>
</dbReference>
<dbReference type="PROSITE" id="PS01087">
    <property type="entry name" value="RADICAL_ACTIVATING"/>
    <property type="match status" value="1"/>
</dbReference>
<proteinExistence type="inferred from homology"/>
<evidence type="ECO:0000259" key="11">
    <source>
        <dbReference type="PROSITE" id="PS51918"/>
    </source>
</evidence>
<comment type="catalytic activity">
    <reaction evidence="9">
        <text>glycyl-[protein] + reduced [flavodoxin] + S-adenosyl-L-methionine = glycin-2-yl radical-[protein] + semiquinone [flavodoxin] + 5'-deoxyadenosine + L-methionine + H(+)</text>
        <dbReference type="Rhea" id="RHEA:61976"/>
        <dbReference type="Rhea" id="RHEA-COMP:10622"/>
        <dbReference type="Rhea" id="RHEA-COMP:14480"/>
        <dbReference type="Rhea" id="RHEA-COMP:15993"/>
        <dbReference type="Rhea" id="RHEA-COMP:15994"/>
        <dbReference type="ChEBI" id="CHEBI:15378"/>
        <dbReference type="ChEBI" id="CHEBI:17319"/>
        <dbReference type="ChEBI" id="CHEBI:29947"/>
        <dbReference type="ChEBI" id="CHEBI:32722"/>
        <dbReference type="ChEBI" id="CHEBI:57618"/>
        <dbReference type="ChEBI" id="CHEBI:57844"/>
        <dbReference type="ChEBI" id="CHEBI:59789"/>
        <dbReference type="ChEBI" id="CHEBI:140311"/>
    </reaction>
</comment>
<dbReference type="AlphaFoldDB" id="A0A318XI68"/>
<dbReference type="InterPro" id="IPR040074">
    <property type="entry name" value="BssD/PflA/YjjW"/>
</dbReference>
<dbReference type="SFLD" id="SFLDG01066">
    <property type="entry name" value="organic_radical-activating_enz"/>
    <property type="match status" value="1"/>
</dbReference>
<dbReference type="InterPro" id="IPR017900">
    <property type="entry name" value="4Fe4S_Fe_S_CS"/>
</dbReference>
<dbReference type="Proteomes" id="UP000248132">
    <property type="component" value="Unassembled WGS sequence"/>
</dbReference>
<dbReference type="InterPro" id="IPR007197">
    <property type="entry name" value="rSAM"/>
</dbReference>
<dbReference type="NCBIfam" id="TIGR02494">
    <property type="entry name" value="PFLE_PFLC"/>
    <property type="match status" value="1"/>
</dbReference>
<evidence type="ECO:0000256" key="6">
    <source>
        <dbReference type="ARBA" id="ARBA00023002"/>
    </source>
</evidence>
<dbReference type="SUPFAM" id="SSF54862">
    <property type="entry name" value="4Fe-4S ferredoxins"/>
    <property type="match status" value="1"/>
</dbReference>
<dbReference type="GO" id="GO:0046872">
    <property type="term" value="F:metal ion binding"/>
    <property type="evidence" value="ECO:0007669"/>
    <property type="project" value="UniProtKB-KW"/>
</dbReference>
<evidence type="ECO:0000313" key="13">
    <source>
        <dbReference type="Proteomes" id="UP000248132"/>
    </source>
</evidence>
<dbReference type="Gene3D" id="3.30.70.20">
    <property type="match status" value="1"/>
</dbReference>
<keyword evidence="7" id="KW-0408">Iron</keyword>
<dbReference type="SFLD" id="SFLDG01118">
    <property type="entry name" value="activating_enzymes__group_2"/>
    <property type="match status" value="1"/>
</dbReference>
<keyword evidence="5" id="KW-0479">Metal-binding</keyword>
<dbReference type="PROSITE" id="PS00198">
    <property type="entry name" value="4FE4S_FER_1"/>
    <property type="match status" value="1"/>
</dbReference>
<evidence type="ECO:0000259" key="10">
    <source>
        <dbReference type="PROSITE" id="PS51379"/>
    </source>
</evidence>
<accession>A0A318XI68</accession>
<dbReference type="GO" id="GO:0051539">
    <property type="term" value="F:4 iron, 4 sulfur cluster binding"/>
    <property type="evidence" value="ECO:0007669"/>
    <property type="project" value="UniProtKB-KW"/>
</dbReference>
<dbReference type="PANTHER" id="PTHR30352">
    <property type="entry name" value="PYRUVATE FORMATE-LYASE-ACTIVATING ENZYME"/>
    <property type="match status" value="1"/>
</dbReference>
<evidence type="ECO:0000313" key="12">
    <source>
        <dbReference type="EMBL" id="PYG86885.1"/>
    </source>
</evidence>
<feature type="domain" description="Radical SAM core" evidence="11">
    <location>
        <begin position="18"/>
        <end position="270"/>
    </location>
</feature>
<evidence type="ECO:0000256" key="3">
    <source>
        <dbReference type="ARBA" id="ARBA00022485"/>
    </source>
</evidence>
<comment type="cofactor">
    <cofactor evidence="1">
        <name>[4Fe-4S] cluster</name>
        <dbReference type="ChEBI" id="CHEBI:49883"/>
    </cofactor>
</comment>
<keyword evidence="4" id="KW-0949">S-adenosyl-L-methionine</keyword>
<comment type="caution">
    <text evidence="12">The sequence shown here is derived from an EMBL/GenBank/DDBJ whole genome shotgun (WGS) entry which is preliminary data.</text>
</comment>
<dbReference type="PANTHER" id="PTHR30352:SF4">
    <property type="entry name" value="PYRUVATE FORMATE-LYASE 2-ACTIVATING ENZYME"/>
    <property type="match status" value="1"/>
</dbReference>
<dbReference type="PROSITE" id="PS51379">
    <property type="entry name" value="4FE4S_FER_2"/>
    <property type="match status" value="2"/>
</dbReference>
<evidence type="ECO:0000256" key="4">
    <source>
        <dbReference type="ARBA" id="ARBA00022691"/>
    </source>
</evidence>
<evidence type="ECO:0000256" key="2">
    <source>
        <dbReference type="ARBA" id="ARBA00009777"/>
    </source>
</evidence>
<keyword evidence="6" id="KW-0560">Oxidoreductase</keyword>
<sequence length="270" mass="30780">MTDTQIPFIFDIKRGSLEDGPGIRSTVFFKGCPLRCVWCHNPEAYSADKQMSYDKKQCIGCGSCFKCCPQKAVKIKTTAVIASDKCTACGICAEKCPAKAIRKIGRKYIVKELVDLLLKDKEYYYISDGGVTFSGGEPLMHIDYLHQAVRELKLYSIKCAVQTCGYFDYSAFQEKILPYLDIVYYDIKIWDTKDHKQFTSVNNEKIITNFKRLIKEKNIEVIARTPQIPGVTDTKENIEEINAFLKSYQMPPSVILHYNSGGQQKRENLI</sequence>
<protein>
    <submittedName>
        <fullName evidence="12">Pyruvate formate lyase activating enzyme</fullName>
    </submittedName>
</protein>
<dbReference type="GO" id="GO:0016829">
    <property type="term" value="F:lyase activity"/>
    <property type="evidence" value="ECO:0007669"/>
    <property type="project" value="UniProtKB-KW"/>
</dbReference>
<comment type="similarity">
    <text evidence="2">Belongs to the organic radical-activating enzymes family.</text>
</comment>
<feature type="domain" description="4Fe-4S ferredoxin-type" evidence="10">
    <location>
        <begin position="49"/>
        <end position="78"/>
    </location>
</feature>
<dbReference type="GO" id="GO:0016491">
    <property type="term" value="F:oxidoreductase activity"/>
    <property type="evidence" value="ECO:0007669"/>
    <property type="project" value="UniProtKB-KW"/>
</dbReference>
<dbReference type="InterPro" id="IPR034457">
    <property type="entry name" value="Organic_radical-activating"/>
</dbReference>
<dbReference type="InterPro" id="IPR001989">
    <property type="entry name" value="Radical_activat_CS"/>
</dbReference>
<reference evidence="12 13" key="1">
    <citation type="submission" date="2018-06" db="EMBL/GenBank/DDBJ databases">
        <title>Genomic Encyclopedia of Type Strains, Phase I: the one thousand microbial genomes (KMG-I) project.</title>
        <authorList>
            <person name="Kyrpides N."/>
        </authorList>
    </citation>
    <scope>NUCLEOTIDE SEQUENCE [LARGE SCALE GENOMIC DNA]</scope>
    <source>
        <strain evidence="12 13">DSM 19573</strain>
    </source>
</reference>
<dbReference type="InterPro" id="IPR017896">
    <property type="entry name" value="4Fe4S_Fe-S-bd"/>
</dbReference>
<dbReference type="SFLD" id="SFLDS00029">
    <property type="entry name" value="Radical_SAM"/>
    <property type="match status" value="1"/>
</dbReference>
<dbReference type="InterPro" id="IPR012839">
    <property type="entry name" value="Organic_radical_activase"/>
</dbReference>
<evidence type="ECO:0000256" key="1">
    <source>
        <dbReference type="ARBA" id="ARBA00001966"/>
    </source>
</evidence>
<keyword evidence="12" id="KW-0456">Lyase</keyword>
<dbReference type="SUPFAM" id="SSF102114">
    <property type="entry name" value="Radical SAM enzymes"/>
    <property type="match status" value="1"/>
</dbReference>
<evidence type="ECO:0000256" key="7">
    <source>
        <dbReference type="ARBA" id="ARBA00023004"/>
    </source>
</evidence>
<organism evidence="12 13">
    <name type="scientific">Ruminiclostridium sufflavum DSM 19573</name>
    <dbReference type="NCBI Taxonomy" id="1121337"/>
    <lineage>
        <taxon>Bacteria</taxon>
        <taxon>Bacillati</taxon>
        <taxon>Bacillota</taxon>
        <taxon>Clostridia</taxon>
        <taxon>Eubacteriales</taxon>
        <taxon>Oscillospiraceae</taxon>
        <taxon>Ruminiclostridium</taxon>
    </lineage>
</organism>
<feature type="domain" description="4Fe-4S ferredoxin-type" evidence="10">
    <location>
        <begin position="79"/>
        <end position="106"/>
    </location>
</feature>
<keyword evidence="13" id="KW-1185">Reference proteome</keyword>
<dbReference type="PROSITE" id="PS51918">
    <property type="entry name" value="RADICAL_SAM"/>
    <property type="match status" value="1"/>
</dbReference>
<evidence type="ECO:0000256" key="8">
    <source>
        <dbReference type="ARBA" id="ARBA00023014"/>
    </source>
</evidence>
<evidence type="ECO:0000256" key="5">
    <source>
        <dbReference type="ARBA" id="ARBA00022723"/>
    </source>
</evidence>
<dbReference type="PIRSF" id="PIRSF000371">
    <property type="entry name" value="PFL_act_enz"/>
    <property type="match status" value="1"/>
</dbReference>
<keyword evidence="12" id="KW-0670">Pyruvate</keyword>
<keyword evidence="8" id="KW-0411">Iron-sulfur</keyword>
<name>A0A318XI68_9FIRM</name>
<dbReference type="Pfam" id="PF13353">
    <property type="entry name" value="Fer4_12"/>
    <property type="match status" value="1"/>
</dbReference>
<evidence type="ECO:0000256" key="9">
    <source>
        <dbReference type="ARBA" id="ARBA00047365"/>
    </source>
</evidence>
<gene>
    <name evidence="12" type="ORF">LY28_02709</name>
</gene>
<dbReference type="Gene3D" id="3.80.30.10">
    <property type="entry name" value="pyruvate-formate lyase- activating enzyme"/>
    <property type="match status" value="1"/>
</dbReference>